<dbReference type="Proteomes" id="UP000001405">
    <property type="component" value="Chromosome"/>
</dbReference>
<dbReference type="HOGENOM" id="CLU_195299_0_0_3"/>
<keyword evidence="1 8" id="KW-0813">Transport</keyword>
<dbReference type="AlphaFoldDB" id="D3ENW7"/>
<dbReference type="InterPro" id="IPR020905">
    <property type="entry name" value="NdhO"/>
</dbReference>
<keyword evidence="4 8" id="KW-0618">Plastoquinone</keyword>
<dbReference type="OrthoDB" id="426633at2"/>
<evidence type="ECO:0000256" key="3">
    <source>
        <dbReference type="ARBA" id="ARBA00022857"/>
    </source>
</evidence>
<keyword evidence="3 8" id="KW-0521">NADP</keyword>
<dbReference type="Pfam" id="PF11910">
    <property type="entry name" value="NdhO"/>
    <property type="match status" value="1"/>
</dbReference>
<dbReference type="KEGG" id="cyu:UCYN_04320"/>
<evidence type="ECO:0000256" key="2">
    <source>
        <dbReference type="ARBA" id="ARBA00022719"/>
    </source>
</evidence>
<comment type="subunit">
    <text evidence="8">NDH-1 can be composed of about 15 different subunits; different subcomplexes with different compositions have been identified which probably have different functions.</text>
</comment>
<keyword evidence="10" id="KW-1185">Reference proteome</keyword>
<evidence type="ECO:0000313" key="10">
    <source>
        <dbReference type="Proteomes" id="UP000001405"/>
    </source>
</evidence>
<keyword evidence="2 8" id="KW-0874">Quinone</keyword>
<dbReference type="STRING" id="1453429.UCYN_04320"/>
<evidence type="ECO:0000256" key="4">
    <source>
        <dbReference type="ARBA" id="ARBA00022957"/>
    </source>
</evidence>
<reference evidence="9 10" key="1">
    <citation type="journal article" date="2010" name="Nature">
        <title>Metabolic streamlining in an open-ocean nitrogen-fixing cyanobacterium.</title>
        <authorList>
            <person name="Tripp H.J."/>
            <person name="Bench S.R."/>
            <person name="Turk K.A."/>
            <person name="Foster R.A."/>
            <person name="Desany B.A."/>
            <person name="Niazi F."/>
            <person name="Affourtit J.P."/>
            <person name="Zehr J.P."/>
        </authorList>
    </citation>
    <scope>NUCLEOTIDE SEQUENCE [LARGE SCALE GENOMIC DNA]</scope>
    <source>
        <strain evidence="10">ALOHA</strain>
    </source>
</reference>
<comment type="function">
    <text evidence="8">NDH-1 shuttles electrons from an unknown electron donor, via FMN and iron-sulfur (Fe-S) centers, to quinones in the respiratory and/or the photosynthetic chain. The immediate electron acceptor for the enzyme in this species is believed to be plastoquinone. Couples the redox reaction to proton translocation, and thus conserves the redox energy in a proton gradient. Cyanobacterial NDH-1 also plays a role in inorganic carbon-concentration.</text>
</comment>
<accession>D3ENW7</accession>
<gene>
    <name evidence="8" type="primary">ndhO</name>
    <name evidence="9" type="ordered locus">UCYN_04320</name>
</gene>
<dbReference type="RefSeq" id="WP_012953832.1">
    <property type="nucleotide sequence ID" value="NC_013771.1"/>
</dbReference>
<proteinExistence type="inferred from homology"/>
<dbReference type="GO" id="GO:0016655">
    <property type="term" value="F:oxidoreductase activity, acting on NAD(P)H, quinone or similar compound as acceptor"/>
    <property type="evidence" value="ECO:0007669"/>
    <property type="project" value="UniProtKB-UniRule"/>
</dbReference>
<evidence type="ECO:0000256" key="7">
    <source>
        <dbReference type="ARBA" id="ARBA00023136"/>
    </source>
</evidence>
<keyword evidence="7 8" id="KW-0472">Membrane</keyword>
<evidence type="ECO:0000256" key="8">
    <source>
        <dbReference type="HAMAP-Rule" id="MF_01354"/>
    </source>
</evidence>
<keyword evidence="8" id="KW-0793">Thylakoid</keyword>
<comment type="catalytic activity">
    <reaction evidence="8">
        <text>a plastoquinone + NADPH + (n+1) H(+)(in) = a plastoquinol + NADP(+) + n H(+)(out)</text>
        <dbReference type="Rhea" id="RHEA:42612"/>
        <dbReference type="Rhea" id="RHEA-COMP:9561"/>
        <dbReference type="Rhea" id="RHEA-COMP:9562"/>
        <dbReference type="ChEBI" id="CHEBI:15378"/>
        <dbReference type="ChEBI" id="CHEBI:17757"/>
        <dbReference type="ChEBI" id="CHEBI:57783"/>
        <dbReference type="ChEBI" id="CHEBI:58349"/>
        <dbReference type="ChEBI" id="CHEBI:62192"/>
    </reaction>
</comment>
<evidence type="ECO:0000256" key="1">
    <source>
        <dbReference type="ARBA" id="ARBA00022448"/>
    </source>
</evidence>
<sequence>MASQIKKGMLVRVIKENLENSLEGKASDKRFPSYIFQTKGEILDLNDEYALIQFSAPTPSVWLRVDQLEIL</sequence>
<dbReference type="EMBL" id="CP001842">
    <property type="protein sequence ID" value="ADB95167.1"/>
    <property type="molecule type" value="Genomic_DNA"/>
</dbReference>
<dbReference type="EC" id="7.1.1.-" evidence="8"/>
<keyword evidence="5 8" id="KW-1278">Translocase</keyword>
<organism evidence="10">
    <name type="scientific">Atelocyanobacterium thalassa (isolate ALOHA)</name>
    <dbReference type="NCBI Taxonomy" id="1453429"/>
    <lineage>
        <taxon>Bacteria</taxon>
        <taxon>Bacillati</taxon>
        <taxon>Cyanobacteriota</taxon>
        <taxon>Cyanophyceae</taxon>
        <taxon>Oscillatoriophycideae</taxon>
        <taxon>Chroococcales</taxon>
        <taxon>Aphanothecaceae</taxon>
        <taxon>Candidatus Atelocyanobacterium</taxon>
        <taxon>Candidatus Atelocyanobacterium thalassae</taxon>
    </lineage>
</organism>
<comment type="catalytic activity">
    <reaction evidence="8">
        <text>a plastoquinone + NADH + (n+1) H(+)(in) = a plastoquinol + NAD(+) + n H(+)(out)</text>
        <dbReference type="Rhea" id="RHEA:42608"/>
        <dbReference type="Rhea" id="RHEA-COMP:9561"/>
        <dbReference type="Rhea" id="RHEA-COMP:9562"/>
        <dbReference type="ChEBI" id="CHEBI:15378"/>
        <dbReference type="ChEBI" id="CHEBI:17757"/>
        <dbReference type="ChEBI" id="CHEBI:57540"/>
        <dbReference type="ChEBI" id="CHEBI:57945"/>
        <dbReference type="ChEBI" id="CHEBI:62192"/>
    </reaction>
</comment>
<dbReference type="GO" id="GO:0048038">
    <property type="term" value="F:quinone binding"/>
    <property type="evidence" value="ECO:0007669"/>
    <property type="project" value="UniProtKB-KW"/>
</dbReference>
<keyword evidence="6 8" id="KW-0520">NAD</keyword>
<evidence type="ECO:0000313" key="9">
    <source>
        <dbReference type="EMBL" id="ADB95167.1"/>
    </source>
</evidence>
<comment type="similarity">
    <text evidence="8">Belongs to the complex I NdhO subunit family.</text>
</comment>
<comment type="subcellular location">
    <subcellularLocation>
        <location evidence="8">Cellular thylakoid membrane</location>
        <topology evidence="8">Peripheral membrane protein</topology>
        <orientation evidence="8">Cytoplasmic side</orientation>
    </subcellularLocation>
</comment>
<protein>
    <recommendedName>
        <fullName evidence="8">NAD(P)H-quinone oxidoreductase subunit O</fullName>
        <ecNumber evidence="8">7.1.1.-</ecNumber>
    </recommendedName>
    <alternativeName>
        <fullName evidence="8">NAD(P)H dehydrogenase I subunit O</fullName>
        <shortName evidence="8">NDH-1 subunit O</shortName>
        <shortName evidence="8">NDH-O</shortName>
    </alternativeName>
</protein>
<evidence type="ECO:0000256" key="5">
    <source>
        <dbReference type="ARBA" id="ARBA00022967"/>
    </source>
</evidence>
<dbReference type="GO" id="GO:0031676">
    <property type="term" value="C:plasma membrane-derived thylakoid membrane"/>
    <property type="evidence" value="ECO:0007669"/>
    <property type="project" value="UniProtKB-SubCell"/>
</dbReference>
<dbReference type="HAMAP" id="MF_01354">
    <property type="entry name" value="NDH1_NDH1O"/>
    <property type="match status" value="1"/>
</dbReference>
<evidence type="ECO:0000256" key="6">
    <source>
        <dbReference type="ARBA" id="ARBA00023027"/>
    </source>
</evidence>
<name>D3ENW7_ATETH</name>